<dbReference type="VEuPathDB" id="MicrosporidiaDB:HERIO_236"/>
<dbReference type="Proteomes" id="UP000192501">
    <property type="component" value="Unassembled WGS sequence"/>
</dbReference>
<evidence type="ECO:0000313" key="4">
    <source>
        <dbReference type="Proteomes" id="UP000192501"/>
    </source>
</evidence>
<accession>A0A1X0QKI6</accession>
<keyword evidence="2" id="KW-0472">Membrane</keyword>
<evidence type="ECO:0000256" key="1">
    <source>
        <dbReference type="SAM" id="MobiDB-lite"/>
    </source>
</evidence>
<keyword evidence="2" id="KW-0812">Transmembrane</keyword>
<protein>
    <submittedName>
        <fullName evidence="3">Uncharacterized protein</fullName>
    </submittedName>
</protein>
<organism evidence="3 4">
    <name type="scientific">Hepatospora eriocheir</name>
    <dbReference type="NCBI Taxonomy" id="1081669"/>
    <lineage>
        <taxon>Eukaryota</taxon>
        <taxon>Fungi</taxon>
        <taxon>Fungi incertae sedis</taxon>
        <taxon>Microsporidia</taxon>
        <taxon>Hepatosporidae</taxon>
        <taxon>Hepatospora</taxon>
    </lineage>
</organism>
<feature type="region of interest" description="Disordered" evidence="1">
    <location>
        <begin position="1"/>
        <end position="20"/>
    </location>
</feature>
<dbReference type="VEuPathDB" id="MicrosporidiaDB:A0H76_1856"/>
<proteinExistence type="predicted"/>
<gene>
    <name evidence="3" type="ORF">A0H76_1856</name>
</gene>
<evidence type="ECO:0000313" key="3">
    <source>
        <dbReference type="EMBL" id="ORE00244.1"/>
    </source>
</evidence>
<comment type="caution">
    <text evidence="3">The sequence shown here is derived from an EMBL/GenBank/DDBJ whole genome shotgun (WGS) entry which is preliminary data.</text>
</comment>
<dbReference type="AlphaFoldDB" id="A0A1X0QKI6"/>
<name>A0A1X0QKI6_9MICR</name>
<dbReference type="EMBL" id="LTAI01000045">
    <property type="protein sequence ID" value="ORE00244.1"/>
    <property type="molecule type" value="Genomic_DNA"/>
</dbReference>
<sequence>MEKVKDKDKNVKKNKKAVVDDSKFSEKTLEIELNKEDKKNKDNPSMFQNIKKINVNLDDTAVENEKIKNLININISDSGDSDYSEVNININTETLKSLAVSILGIGTLLSKDNIISIIESVISYFLKSTTANSTNITQGGAPKTGIIHNITSCIFFVLLTIIISYIILKVIQQYNYKFNYENK</sequence>
<feature type="transmembrane region" description="Helical" evidence="2">
    <location>
        <begin position="146"/>
        <end position="168"/>
    </location>
</feature>
<reference evidence="3 4" key="1">
    <citation type="journal article" date="2017" name="Environ. Microbiol.">
        <title>Decay of the glycolytic pathway and adaptation to intranuclear parasitism within Enterocytozoonidae microsporidia.</title>
        <authorList>
            <person name="Wiredu Boakye D."/>
            <person name="Jaroenlak P."/>
            <person name="Prachumwat A."/>
            <person name="Williams T.A."/>
            <person name="Bateman K.S."/>
            <person name="Itsathitphaisarn O."/>
            <person name="Sritunyalucksana K."/>
            <person name="Paszkiewicz K.H."/>
            <person name="Moore K.A."/>
            <person name="Stentiford G.D."/>
            <person name="Williams B.A."/>
        </authorList>
    </citation>
    <scope>NUCLEOTIDE SEQUENCE [LARGE SCALE GENOMIC DNA]</scope>
    <source>
        <strain evidence="4">canceri</strain>
    </source>
</reference>
<keyword evidence="2" id="KW-1133">Transmembrane helix</keyword>
<evidence type="ECO:0000256" key="2">
    <source>
        <dbReference type="SAM" id="Phobius"/>
    </source>
</evidence>